<evidence type="ECO:0000313" key="1">
    <source>
        <dbReference type="EMBL" id="PWY55481.1"/>
    </source>
</evidence>
<dbReference type="AlphaFoldDB" id="A0A317U149"/>
<dbReference type="RefSeq" id="WP_110142889.1">
    <property type="nucleotide sequence ID" value="NZ_QHJG01000018.1"/>
</dbReference>
<accession>A0A317U149</accession>
<gene>
    <name evidence="1" type="ORF">DGG96_11930</name>
</gene>
<sequence>MLGITSIFEQEEGLVEATQKPTRGVIFLSRNYSRNKVCSETLSQVLPIFNRLNGTNKEQPPRAQKEGIIEEDIGNYQIKDVTRSKPQFHKLKKLF</sequence>
<comment type="caution">
    <text evidence="1">The sequence shown here is derived from an EMBL/GenBank/DDBJ whole genome shotgun (WGS) entry which is preliminary data.</text>
</comment>
<proteinExistence type="predicted"/>
<reference evidence="1 2" key="1">
    <citation type="submission" date="2018-05" db="EMBL/GenBank/DDBJ databases">
        <title>Legionella qingyii sp.nov., whole genome shotgun sequence.</title>
        <authorList>
            <person name="Wu H."/>
            <person name="Zhu Q."/>
            <person name="Hu C."/>
        </authorList>
    </citation>
    <scope>NUCLEOTIDE SEQUENCE [LARGE SCALE GENOMIC DNA]</scope>
    <source>
        <strain evidence="1 2">HEB18</strain>
    </source>
</reference>
<dbReference type="Proteomes" id="UP000247152">
    <property type="component" value="Unassembled WGS sequence"/>
</dbReference>
<organism evidence="1 2">
    <name type="scientific">Legionella qingyii</name>
    <dbReference type="NCBI Taxonomy" id="2184757"/>
    <lineage>
        <taxon>Bacteria</taxon>
        <taxon>Pseudomonadati</taxon>
        <taxon>Pseudomonadota</taxon>
        <taxon>Gammaproteobacteria</taxon>
        <taxon>Legionellales</taxon>
        <taxon>Legionellaceae</taxon>
        <taxon>Legionella</taxon>
    </lineage>
</organism>
<dbReference type="EMBL" id="QHJG01000018">
    <property type="protein sequence ID" value="PWY55481.1"/>
    <property type="molecule type" value="Genomic_DNA"/>
</dbReference>
<evidence type="ECO:0000313" key="2">
    <source>
        <dbReference type="Proteomes" id="UP000247152"/>
    </source>
</evidence>
<name>A0A317U149_9GAMM</name>
<protein>
    <submittedName>
        <fullName evidence="1">Uncharacterized protein</fullName>
    </submittedName>
</protein>